<dbReference type="Proteomes" id="UP001164693">
    <property type="component" value="Chromosome"/>
</dbReference>
<organism evidence="1 2">
    <name type="scientific">Jatrophihabitans cynanchi</name>
    <dbReference type="NCBI Taxonomy" id="2944128"/>
    <lineage>
        <taxon>Bacteria</taxon>
        <taxon>Bacillati</taxon>
        <taxon>Actinomycetota</taxon>
        <taxon>Actinomycetes</taxon>
        <taxon>Jatrophihabitantales</taxon>
        <taxon>Jatrophihabitantaceae</taxon>
        <taxon>Jatrophihabitans</taxon>
    </lineage>
</organism>
<name>A0ABY7K1T1_9ACTN</name>
<dbReference type="EMBL" id="CP097463">
    <property type="protein sequence ID" value="WAX57271.1"/>
    <property type="molecule type" value="Genomic_DNA"/>
</dbReference>
<gene>
    <name evidence="1" type="ORF">M6B22_00545</name>
</gene>
<keyword evidence="2" id="KW-1185">Reference proteome</keyword>
<dbReference type="RefSeq" id="WP_269443810.1">
    <property type="nucleotide sequence ID" value="NZ_CP097463.1"/>
</dbReference>
<protein>
    <submittedName>
        <fullName evidence="1">Uncharacterized protein</fullName>
    </submittedName>
</protein>
<sequence>MSLPHPILGERIARHGFATRPAADPAAAAALVCGIQAQDGPASRLGAPGAVRLPIRTCSTRSPSGASCGPG</sequence>
<proteinExistence type="predicted"/>
<accession>A0ABY7K1T1</accession>
<evidence type="ECO:0000313" key="1">
    <source>
        <dbReference type="EMBL" id="WAX57271.1"/>
    </source>
</evidence>
<evidence type="ECO:0000313" key="2">
    <source>
        <dbReference type="Proteomes" id="UP001164693"/>
    </source>
</evidence>
<reference evidence="1" key="1">
    <citation type="submission" date="2022-05" db="EMBL/GenBank/DDBJ databases">
        <title>Jatrophihabitans sp. SB3-54 whole genome sequence.</title>
        <authorList>
            <person name="Suh M.K."/>
            <person name="Eom M.K."/>
            <person name="Kim J.S."/>
            <person name="Kim H.S."/>
            <person name="Do H.E."/>
            <person name="Shin Y.K."/>
            <person name="Lee J.-S."/>
        </authorList>
    </citation>
    <scope>NUCLEOTIDE SEQUENCE</scope>
    <source>
        <strain evidence="1">SB3-54</strain>
    </source>
</reference>